<dbReference type="EMBL" id="MVGC01000011">
    <property type="protein sequence ID" value="RJE27002.1"/>
    <property type="molecule type" value="Genomic_DNA"/>
</dbReference>
<evidence type="ECO:0000313" key="2">
    <source>
        <dbReference type="Proteomes" id="UP000266188"/>
    </source>
</evidence>
<protein>
    <submittedName>
        <fullName evidence="1">Nitrate reductase</fullName>
    </submittedName>
</protein>
<proteinExistence type="predicted"/>
<dbReference type="OrthoDB" id="432685at2759"/>
<gene>
    <name evidence="1" type="ORF">PHISCL_00703</name>
</gene>
<dbReference type="AlphaFoldDB" id="A0A3A2ZV40"/>
<keyword evidence="2" id="KW-1185">Reference proteome</keyword>
<organism evidence="1 2">
    <name type="scientific">Aspergillus sclerotialis</name>
    <dbReference type="NCBI Taxonomy" id="2070753"/>
    <lineage>
        <taxon>Eukaryota</taxon>
        <taxon>Fungi</taxon>
        <taxon>Dikarya</taxon>
        <taxon>Ascomycota</taxon>
        <taxon>Pezizomycotina</taxon>
        <taxon>Eurotiomycetes</taxon>
        <taxon>Eurotiomycetidae</taxon>
        <taxon>Eurotiales</taxon>
        <taxon>Aspergillaceae</taxon>
        <taxon>Aspergillus</taxon>
        <taxon>Aspergillus subgen. Polypaecilum</taxon>
    </lineage>
</organism>
<sequence length="70" mass="7698">MSPAQSLPFLAIDEADQFTPDNWVSPSPDSIRLTGTCPLNAEPQLQKTEQYASVHGNHANEKLQGKYSVQ</sequence>
<evidence type="ECO:0000313" key="1">
    <source>
        <dbReference type="EMBL" id="RJE27002.1"/>
    </source>
</evidence>
<reference evidence="2" key="1">
    <citation type="submission" date="2017-02" db="EMBL/GenBank/DDBJ databases">
        <authorList>
            <person name="Tafer H."/>
            <person name="Lopandic K."/>
        </authorList>
    </citation>
    <scope>NUCLEOTIDE SEQUENCE [LARGE SCALE GENOMIC DNA]</scope>
    <source>
        <strain evidence="2">CBS 366.77</strain>
    </source>
</reference>
<name>A0A3A2ZV40_9EURO</name>
<accession>A0A3A2ZV40</accession>
<comment type="caution">
    <text evidence="1">The sequence shown here is derived from an EMBL/GenBank/DDBJ whole genome shotgun (WGS) entry which is preliminary data.</text>
</comment>
<dbReference type="Proteomes" id="UP000266188">
    <property type="component" value="Unassembled WGS sequence"/>
</dbReference>